<keyword evidence="3" id="KW-1185">Reference proteome</keyword>
<evidence type="ECO:0000313" key="2">
    <source>
        <dbReference type="EMBL" id="PPK80654.1"/>
    </source>
</evidence>
<evidence type="ECO:0000313" key="3">
    <source>
        <dbReference type="Proteomes" id="UP000237749"/>
    </source>
</evidence>
<proteinExistence type="predicted"/>
<gene>
    <name evidence="2" type="ORF">BXY41_106244</name>
</gene>
<keyword evidence="1" id="KW-1133">Transmembrane helix</keyword>
<comment type="caution">
    <text evidence="2">The sequence shown here is derived from an EMBL/GenBank/DDBJ whole genome shotgun (WGS) entry which is preliminary data.</text>
</comment>
<name>A0A2S6HSJ7_9FIRM</name>
<organism evidence="2 3">
    <name type="scientific">Lacrimispora xylanisolvens</name>
    <dbReference type="NCBI Taxonomy" id="384636"/>
    <lineage>
        <taxon>Bacteria</taxon>
        <taxon>Bacillati</taxon>
        <taxon>Bacillota</taxon>
        <taxon>Clostridia</taxon>
        <taxon>Lachnospirales</taxon>
        <taxon>Lachnospiraceae</taxon>
        <taxon>Lacrimispora</taxon>
    </lineage>
</organism>
<protein>
    <submittedName>
        <fullName evidence="2">Uncharacterized protein</fullName>
    </submittedName>
</protein>
<feature type="transmembrane region" description="Helical" evidence="1">
    <location>
        <begin position="21"/>
        <end position="41"/>
    </location>
</feature>
<evidence type="ECO:0000256" key="1">
    <source>
        <dbReference type="SAM" id="Phobius"/>
    </source>
</evidence>
<keyword evidence="1" id="KW-0812">Transmembrane</keyword>
<accession>A0A2S6HSJ7</accession>
<dbReference type="EMBL" id="PTJA01000006">
    <property type="protein sequence ID" value="PPK80654.1"/>
    <property type="molecule type" value="Genomic_DNA"/>
</dbReference>
<dbReference type="Proteomes" id="UP000237749">
    <property type="component" value="Unassembled WGS sequence"/>
</dbReference>
<sequence>MSEDERVLKEVEKRNRQTEKTNKAVTVLLIILVLVNFMAYLDKIILFVRYALSYLN</sequence>
<keyword evidence="1" id="KW-0472">Membrane</keyword>
<reference evidence="2 3" key="1">
    <citation type="submission" date="2018-02" db="EMBL/GenBank/DDBJ databases">
        <title>Genomic Encyclopedia of Archaeal and Bacterial Type Strains, Phase II (KMG-II): from individual species to whole genera.</title>
        <authorList>
            <person name="Goeker M."/>
        </authorList>
    </citation>
    <scope>NUCLEOTIDE SEQUENCE [LARGE SCALE GENOMIC DNA]</scope>
    <source>
        <strain evidence="2 3">DSM 3808</strain>
    </source>
</reference>
<dbReference type="AlphaFoldDB" id="A0A2S6HSJ7"/>